<feature type="region of interest" description="Disordered" evidence="1">
    <location>
        <begin position="153"/>
        <end position="224"/>
    </location>
</feature>
<dbReference type="EMBL" id="JAUJFL010000001">
    <property type="protein sequence ID" value="KAK2613876.1"/>
    <property type="molecule type" value="Genomic_DNA"/>
</dbReference>
<feature type="compositionally biased region" description="Basic and acidic residues" evidence="1">
    <location>
        <begin position="194"/>
        <end position="207"/>
    </location>
</feature>
<name>A0AAD9W9D3_PHOAM</name>
<sequence>MQQAEMGREGSDGLRADALRGISLQELDKRSQGHKDLVNIYLGWLQEHLNDWDLSDSAVFRPQIKSWYASLRFHGYDDQHIRNAFSAWMANQIQSDASSARRLLVAQEELLGILGNNQKTETTRDPGMDQGTAGVISVREKKIIDVSSGEDDSDVEFLGWKRPDNMRNTSRNARQTAPPLTGANKESQRLQGTDNRRPNDRLKESRTRKITASHNPSGTPPKNYVCDRCGEKGKANVPLRLWPLYIDQVSRTGHFKENCPTNLDPSYDQKPVGGYQCYCCGAREKHLTTLCPYNENPNSVTQQRIRAGVALSEPSSPPRGADHYRPANNHSRKAKNKSSRSMDGPSTYEDQHVPKYLVDDDDHRMDPARRALMERGDRARSPPRSDDRLESHGGNHYSPPREKRGRKPSMEVPERGRQTKRSRRWRERHRSSSRSSRSERGGSAELLPRGRTQNSDDGRLSYWDDGYNDAKMSSSLSPERSRHTVTSAHRASESLEAEIQRLFPSADAAWVSDMADFDVDDFLRELGGCMIPTSTIQNEEHAQVKMGIFDEEDGGQALPTVRLPQVQESRSDTKMSVDEDHHRSPLGDKYCGDDNGVGGWYGDSDFQKGENESSSRIDDSKLVVKLPEGPRTALAMDEFSSQLNFDSTYTDDLNPPDMDAQIRKGESEKLPEGTSPNTGDVVGEEGNLLLDG</sequence>
<proteinExistence type="predicted"/>
<feature type="compositionally biased region" description="Polar residues" evidence="1">
    <location>
        <begin position="166"/>
        <end position="175"/>
    </location>
</feature>
<comment type="caution">
    <text evidence="2">The sequence shown here is derived from an EMBL/GenBank/DDBJ whole genome shotgun (WGS) entry which is preliminary data.</text>
</comment>
<feature type="region of interest" description="Disordered" evidence="1">
    <location>
        <begin position="311"/>
        <end position="463"/>
    </location>
</feature>
<feature type="compositionally biased region" description="Basic and acidic residues" evidence="1">
    <location>
        <begin position="349"/>
        <end position="393"/>
    </location>
</feature>
<keyword evidence="3" id="KW-1185">Reference proteome</keyword>
<dbReference type="Proteomes" id="UP001265746">
    <property type="component" value="Unassembled WGS sequence"/>
</dbReference>
<feature type="compositionally biased region" description="Basic and acidic residues" evidence="1">
    <location>
        <begin position="408"/>
        <end position="417"/>
    </location>
</feature>
<evidence type="ECO:0008006" key="4">
    <source>
        <dbReference type="Google" id="ProtNLM"/>
    </source>
</evidence>
<protein>
    <recommendedName>
        <fullName evidence="4">Zinc knuckle CX2CX3GHX4C domain-containing protein</fullName>
    </recommendedName>
</protein>
<feature type="compositionally biased region" description="Basic and acidic residues" evidence="1">
    <location>
        <begin position="660"/>
        <end position="671"/>
    </location>
</feature>
<evidence type="ECO:0000256" key="1">
    <source>
        <dbReference type="SAM" id="MobiDB-lite"/>
    </source>
</evidence>
<evidence type="ECO:0000313" key="2">
    <source>
        <dbReference type="EMBL" id="KAK2613876.1"/>
    </source>
</evidence>
<organism evidence="2 3">
    <name type="scientific">Phomopsis amygdali</name>
    <name type="common">Fusicoccum amygdali</name>
    <dbReference type="NCBI Taxonomy" id="1214568"/>
    <lineage>
        <taxon>Eukaryota</taxon>
        <taxon>Fungi</taxon>
        <taxon>Dikarya</taxon>
        <taxon>Ascomycota</taxon>
        <taxon>Pezizomycotina</taxon>
        <taxon>Sordariomycetes</taxon>
        <taxon>Sordariomycetidae</taxon>
        <taxon>Diaporthales</taxon>
        <taxon>Diaporthaceae</taxon>
        <taxon>Diaporthe</taxon>
    </lineage>
</organism>
<feature type="region of interest" description="Disordered" evidence="1">
    <location>
        <begin position="566"/>
        <end position="590"/>
    </location>
</feature>
<reference evidence="2" key="1">
    <citation type="submission" date="2023-06" db="EMBL/GenBank/DDBJ databases">
        <authorList>
            <person name="Noh H."/>
        </authorList>
    </citation>
    <scope>NUCLEOTIDE SEQUENCE</scope>
    <source>
        <strain evidence="2">DUCC20226</strain>
    </source>
</reference>
<gene>
    <name evidence="2" type="ORF">N8I77_000750</name>
</gene>
<feature type="compositionally biased region" description="Basic residues" evidence="1">
    <location>
        <begin position="418"/>
        <end position="432"/>
    </location>
</feature>
<feature type="compositionally biased region" description="Basic and acidic residues" evidence="1">
    <location>
        <begin position="569"/>
        <end position="590"/>
    </location>
</feature>
<feature type="region of interest" description="Disordered" evidence="1">
    <location>
        <begin position="646"/>
        <end position="692"/>
    </location>
</feature>
<dbReference type="AlphaFoldDB" id="A0AAD9W9D3"/>
<accession>A0AAD9W9D3</accession>
<evidence type="ECO:0000313" key="3">
    <source>
        <dbReference type="Proteomes" id="UP001265746"/>
    </source>
</evidence>